<dbReference type="InterPro" id="IPR029060">
    <property type="entry name" value="PIN-like_dom_sf"/>
</dbReference>
<dbReference type="InterPro" id="IPR002716">
    <property type="entry name" value="PIN_dom"/>
</dbReference>
<dbReference type="EMBL" id="DXCN01000056">
    <property type="protein sequence ID" value="HIY95470.1"/>
    <property type="molecule type" value="Genomic_DNA"/>
</dbReference>
<comment type="caution">
    <text evidence="9">The sequence shown here is derived from an EMBL/GenBank/DDBJ whole genome shotgun (WGS) entry which is preliminary data.</text>
</comment>
<comment type="cofactor">
    <cofactor evidence="1">
        <name>Mg(2+)</name>
        <dbReference type="ChEBI" id="CHEBI:18420"/>
    </cofactor>
</comment>
<name>A0A9D1ZTH2_9MICC</name>
<dbReference type="PANTHER" id="PTHR33653">
    <property type="entry name" value="RIBONUCLEASE VAPC2"/>
    <property type="match status" value="1"/>
</dbReference>
<dbReference type="Gene3D" id="3.40.50.1010">
    <property type="entry name" value="5'-nuclease"/>
    <property type="match status" value="1"/>
</dbReference>
<protein>
    <submittedName>
        <fullName evidence="9">Type II toxin-antitoxin system VapC family toxin</fullName>
    </submittedName>
</protein>
<comment type="similarity">
    <text evidence="7">Belongs to the PINc/VapC protein family.</text>
</comment>
<accession>A0A9D1ZTH2</accession>
<reference evidence="9" key="1">
    <citation type="journal article" date="2021" name="PeerJ">
        <title>Extensive microbial diversity within the chicken gut microbiome revealed by metagenomics and culture.</title>
        <authorList>
            <person name="Gilroy R."/>
            <person name="Ravi A."/>
            <person name="Getino M."/>
            <person name="Pursley I."/>
            <person name="Horton D.L."/>
            <person name="Alikhan N.F."/>
            <person name="Baker D."/>
            <person name="Gharbi K."/>
            <person name="Hall N."/>
            <person name="Watson M."/>
            <person name="Adriaenssens E.M."/>
            <person name="Foster-Nyarko E."/>
            <person name="Jarju S."/>
            <person name="Secka A."/>
            <person name="Antonio M."/>
            <person name="Oren A."/>
            <person name="Chaudhuri R.R."/>
            <person name="La Ragione R."/>
            <person name="Hildebrand F."/>
            <person name="Pallen M.J."/>
        </authorList>
    </citation>
    <scope>NUCLEOTIDE SEQUENCE</scope>
    <source>
        <strain evidence="9">ChiHjej12B11-9195</strain>
    </source>
</reference>
<evidence type="ECO:0000313" key="10">
    <source>
        <dbReference type="Proteomes" id="UP000824134"/>
    </source>
</evidence>
<dbReference type="PANTHER" id="PTHR33653:SF1">
    <property type="entry name" value="RIBONUCLEASE VAPC2"/>
    <property type="match status" value="1"/>
</dbReference>
<dbReference type="GO" id="GO:0016787">
    <property type="term" value="F:hydrolase activity"/>
    <property type="evidence" value="ECO:0007669"/>
    <property type="project" value="UniProtKB-KW"/>
</dbReference>
<evidence type="ECO:0000256" key="6">
    <source>
        <dbReference type="ARBA" id="ARBA00022842"/>
    </source>
</evidence>
<dbReference type="GO" id="GO:0046872">
    <property type="term" value="F:metal ion binding"/>
    <property type="evidence" value="ECO:0007669"/>
    <property type="project" value="UniProtKB-KW"/>
</dbReference>
<keyword evidence="2" id="KW-1277">Toxin-antitoxin system</keyword>
<organism evidence="9 10">
    <name type="scientific">Candidatus Rothia avicola</name>
    <dbReference type="NCBI Taxonomy" id="2840478"/>
    <lineage>
        <taxon>Bacteria</taxon>
        <taxon>Bacillati</taxon>
        <taxon>Actinomycetota</taxon>
        <taxon>Actinomycetes</taxon>
        <taxon>Micrococcales</taxon>
        <taxon>Micrococcaceae</taxon>
        <taxon>Rothia</taxon>
    </lineage>
</organism>
<evidence type="ECO:0000259" key="8">
    <source>
        <dbReference type="Pfam" id="PF01850"/>
    </source>
</evidence>
<dbReference type="GO" id="GO:0004518">
    <property type="term" value="F:nuclease activity"/>
    <property type="evidence" value="ECO:0007669"/>
    <property type="project" value="UniProtKB-KW"/>
</dbReference>
<sequence>MYVLDTNLVSEIRKVPAKKNPAVQRWLEQQYSDQLFITSITVYELEVGVQRLARKDSAQAALIGDWLHGTLLPGFEGRVLDLDLESSLIAATYQVPDPRPSADCFIAAITQRHHMKLVTRNTKDFLAMNIPLINPWDE</sequence>
<evidence type="ECO:0000313" key="9">
    <source>
        <dbReference type="EMBL" id="HIY95470.1"/>
    </source>
</evidence>
<dbReference type="Proteomes" id="UP000824134">
    <property type="component" value="Unassembled WGS sequence"/>
</dbReference>
<dbReference type="SUPFAM" id="SSF88723">
    <property type="entry name" value="PIN domain-like"/>
    <property type="match status" value="1"/>
</dbReference>
<proteinExistence type="inferred from homology"/>
<evidence type="ECO:0000256" key="4">
    <source>
        <dbReference type="ARBA" id="ARBA00022723"/>
    </source>
</evidence>
<gene>
    <name evidence="9" type="ORF">H9821_07400</name>
</gene>
<keyword evidence="6" id="KW-0460">Magnesium</keyword>
<evidence type="ECO:0000256" key="5">
    <source>
        <dbReference type="ARBA" id="ARBA00022801"/>
    </source>
</evidence>
<reference evidence="9" key="2">
    <citation type="submission" date="2021-04" db="EMBL/GenBank/DDBJ databases">
        <authorList>
            <person name="Gilroy R."/>
        </authorList>
    </citation>
    <scope>NUCLEOTIDE SEQUENCE</scope>
    <source>
        <strain evidence="9">ChiHjej12B11-9195</strain>
    </source>
</reference>
<dbReference type="CDD" id="cd18746">
    <property type="entry name" value="PIN_VapC4-5_FitB-like"/>
    <property type="match status" value="1"/>
</dbReference>
<feature type="domain" description="PIN" evidence="8">
    <location>
        <begin position="2"/>
        <end position="123"/>
    </location>
</feature>
<dbReference type="AlphaFoldDB" id="A0A9D1ZTH2"/>
<keyword evidence="5" id="KW-0378">Hydrolase</keyword>
<keyword evidence="4" id="KW-0479">Metal-binding</keyword>
<evidence type="ECO:0000256" key="1">
    <source>
        <dbReference type="ARBA" id="ARBA00001946"/>
    </source>
</evidence>
<evidence type="ECO:0000256" key="7">
    <source>
        <dbReference type="ARBA" id="ARBA00038093"/>
    </source>
</evidence>
<dbReference type="Pfam" id="PF01850">
    <property type="entry name" value="PIN"/>
    <property type="match status" value="1"/>
</dbReference>
<evidence type="ECO:0000256" key="2">
    <source>
        <dbReference type="ARBA" id="ARBA00022649"/>
    </source>
</evidence>
<dbReference type="InterPro" id="IPR050556">
    <property type="entry name" value="Type_II_TA_system_RNase"/>
</dbReference>
<evidence type="ECO:0000256" key="3">
    <source>
        <dbReference type="ARBA" id="ARBA00022722"/>
    </source>
</evidence>
<keyword evidence="3" id="KW-0540">Nuclease</keyword>